<dbReference type="NCBIfam" id="TIGR00678">
    <property type="entry name" value="holB"/>
    <property type="match status" value="1"/>
</dbReference>
<feature type="domain" description="AAA+ ATPase" evidence="8">
    <location>
        <begin position="27"/>
        <end position="171"/>
    </location>
</feature>
<dbReference type="EMBL" id="JACNJZ010000221">
    <property type="protein sequence ID" value="MBC8319055.1"/>
    <property type="molecule type" value="Genomic_DNA"/>
</dbReference>
<dbReference type="PANTHER" id="PTHR11669">
    <property type="entry name" value="REPLICATION FACTOR C / DNA POLYMERASE III GAMMA-TAU SUBUNIT"/>
    <property type="match status" value="1"/>
</dbReference>
<reference evidence="9 10" key="1">
    <citation type="submission" date="2020-08" db="EMBL/GenBank/DDBJ databases">
        <title>Bridging the membrane lipid divide: bacteria of the FCB group superphylum have the potential to synthesize archaeal ether lipids.</title>
        <authorList>
            <person name="Villanueva L."/>
            <person name="Von Meijenfeldt F.A.B."/>
            <person name="Westbye A.B."/>
            <person name="Yadav S."/>
            <person name="Hopmans E.C."/>
            <person name="Dutilh B.E."/>
            <person name="Sinninghe Damste J.S."/>
        </authorList>
    </citation>
    <scope>NUCLEOTIDE SEQUENCE [LARGE SCALE GENOMIC DNA]</scope>
    <source>
        <strain evidence="9">NIOZ-UU47</strain>
    </source>
</reference>
<comment type="catalytic activity">
    <reaction evidence="7">
        <text>DNA(n) + a 2'-deoxyribonucleoside 5'-triphosphate = DNA(n+1) + diphosphate</text>
        <dbReference type="Rhea" id="RHEA:22508"/>
        <dbReference type="Rhea" id="RHEA-COMP:17339"/>
        <dbReference type="Rhea" id="RHEA-COMP:17340"/>
        <dbReference type="ChEBI" id="CHEBI:33019"/>
        <dbReference type="ChEBI" id="CHEBI:61560"/>
        <dbReference type="ChEBI" id="CHEBI:173112"/>
        <dbReference type="EC" id="2.7.7.7"/>
    </reaction>
</comment>
<keyword evidence="3 9" id="KW-0808">Transferase</keyword>
<name>A0A8J6THF8_9BACT</name>
<dbReference type="InterPro" id="IPR003593">
    <property type="entry name" value="AAA+_ATPase"/>
</dbReference>
<keyword evidence="5" id="KW-0235">DNA replication</keyword>
<evidence type="ECO:0000259" key="8">
    <source>
        <dbReference type="SMART" id="SM00382"/>
    </source>
</evidence>
<evidence type="ECO:0000256" key="6">
    <source>
        <dbReference type="ARBA" id="ARBA00022932"/>
    </source>
</evidence>
<dbReference type="InterPro" id="IPR050238">
    <property type="entry name" value="DNA_Rep/Repair_Clamp_Loader"/>
</dbReference>
<evidence type="ECO:0000256" key="7">
    <source>
        <dbReference type="ARBA" id="ARBA00049244"/>
    </source>
</evidence>
<evidence type="ECO:0000256" key="5">
    <source>
        <dbReference type="ARBA" id="ARBA00022705"/>
    </source>
</evidence>
<organism evidence="9 10">
    <name type="scientific">Candidatus Desulfobia pelagia</name>
    <dbReference type="NCBI Taxonomy" id="2841692"/>
    <lineage>
        <taxon>Bacteria</taxon>
        <taxon>Pseudomonadati</taxon>
        <taxon>Thermodesulfobacteriota</taxon>
        <taxon>Desulfobulbia</taxon>
        <taxon>Desulfobulbales</taxon>
        <taxon>Desulfobulbaceae</taxon>
        <taxon>Candidatus Desulfobia</taxon>
    </lineage>
</organism>
<protein>
    <recommendedName>
        <fullName evidence="2">DNA polymerase III subunit delta'</fullName>
        <ecNumber evidence="1">2.7.7.7</ecNumber>
    </recommendedName>
</protein>
<dbReference type="AlphaFoldDB" id="A0A8J6THF8"/>
<dbReference type="Pfam" id="PF13177">
    <property type="entry name" value="DNA_pol3_delta2"/>
    <property type="match status" value="1"/>
</dbReference>
<accession>A0A8J6THF8</accession>
<dbReference type="GO" id="GO:0003887">
    <property type="term" value="F:DNA-directed DNA polymerase activity"/>
    <property type="evidence" value="ECO:0007669"/>
    <property type="project" value="UniProtKB-KW"/>
</dbReference>
<keyword evidence="4 9" id="KW-0548">Nucleotidyltransferase</keyword>
<dbReference type="InterPro" id="IPR004622">
    <property type="entry name" value="DNA_pol_HolB"/>
</dbReference>
<proteinExistence type="predicted"/>
<dbReference type="GO" id="GO:0008408">
    <property type="term" value="F:3'-5' exonuclease activity"/>
    <property type="evidence" value="ECO:0007669"/>
    <property type="project" value="InterPro"/>
</dbReference>
<gene>
    <name evidence="9" type="primary">holB</name>
    <name evidence="9" type="ORF">H8E41_14255</name>
</gene>
<evidence type="ECO:0000256" key="2">
    <source>
        <dbReference type="ARBA" id="ARBA00014363"/>
    </source>
</evidence>
<sequence length="329" mass="36659">MLIPLKTVIGQSQAKKFLQRSCERDRTGHAYLFRGPAGIGKKTLAMSFAAYINCLEPSGGDVCGHCSSCSKYASGNHPDLQHIEPEGAAIKISQIRELKKNITYPPFEASYRVILIPDVHATMRRKEVANSLLKILEEPPPQNIFILTGDEAGEILPTILSRCQIVPFYSLDYGDLADELQKDGVERETASTLAAVAEGSLGRARQFLQHDLLPLRRRIVEQLLYLSPTHPDSIEVVFQLAEETAGLKENIDEILDLLSIWIRDVILAEKGLVEQVISRDVSDLLPAAVQRWSIEQLTGQLSSISNARKYLQSNCTRTLVCEVLFFDML</sequence>
<evidence type="ECO:0000256" key="4">
    <source>
        <dbReference type="ARBA" id="ARBA00022695"/>
    </source>
</evidence>
<dbReference type="InterPro" id="IPR027417">
    <property type="entry name" value="P-loop_NTPase"/>
</dbReference>
<dbReference type="GO" id="GO:0003677">
    <property type="term" value="F:DNA binding"/>
    <property type="evidence" value="ECO:0007669"/>
    <property type="project" value="InterPro"/>
</dbReference>
<dbReference type="Pfam" id="PF09115">
    <property type="entry name" value="DNApol3-delta_C"/>
    <property type="match status" value="1"/>
</dbReference>
<dbReference type="EC" id="2.7.7.7" evidence="1"/>
<dbReference type="SMART" id="SM00382">
    <property type="entry name" value="AAA"/>
    <property type="match status" value="1"/>
</dbReference>
<dbReference type="SUPFAM" id="SSF52540">
    <property type="entry name" value="P-loop containing nucleoside triphosphate hydrolases"/>
    <property type="match status" value="1"/>
</dbReference>
<keyword evidence="6" id="KW-0239">DNA-directed DNA polymerase</keyword>
<dbReference type="GO" id="GO:0006261">
    <property type="term" value="P:DNA-templated DNA replication"/>
    <property type="evidence" value="ECO:0007669"/>
    <property type="project" value="TreeGrafter"/>
</dbReference>
<dbReference type="InterPro" id="IPR015199">
    <property type="entry name" value="DNA_pol_III_delta_C"/>
</dbReference>
<dbReference type="GO" id="GO:0009360">
    <property type="term" value="C:DNA polymerase III complex"/>
    <property type="evidence" value="ECO:0007669"/>
    <property type="project" value="InterPro"/>
</dbReference>
<dbReference type="Gene3D" id="3.40.50.300">
    <property type="entry name" value="P-loop containing nucleotide triphosphate hydrolases"/>
    <property type="match status" value="1"/>
</dbReference>
<evidence type="ECO:0000256" key="1">
    <source>
        <dbReference type="ARBA" id="ARBA00012417"/>
    </source>
</evidence>
<comment type="caution">
    <text evidence="9">The sequence shown here is derived from an EMBL/GenBank/DDBJ whole genome shotgun (WGS) entry which is preliminary data.</text>
</comment>
<evidence type="ECO:0000313" key="9">
    <source>
        <dbReference type="EMBL" id="MBC8319055.1"/>
    </source>
</evidence>
<dbReference type="PANTHER" id="PTHR11669:SF8">
    <property type="entry name" value="DNA POLYMERASE III SUBUNIT DELTA"/>
    <property type="match status" value="1"/>
</dbReference>
<dbReference type="Proteomes" id="UP000614424">
    <property type="component" value="Unassembled WGS sequence"/>
</dbReference>
<evidence type="ECO:0000256" key="3">
    <source>
        <dbReference type="ARBA" id="ARBA00022679"/>
    </source>
</evidence>
<evidence type="ECO:0000313" key="10">
    <source>
        <dbReference type="Proteomes" id="UP000614424"/>
    </source>
</evidence>